<dbReference type="PROSITE" id="PS51257">
    <property type="entry name" value="PROKAR_LIPOPROTEIN"/>
    <property type="match status" value="1"/>
</dbReference>
<name>A0A8S5T122_9CAUD</name>
<evidence type="ECO:0000313" key="1">
    <source>
        <dbReference type="EMBL" id="DAF56482.1"/>
    </source>
</evidence>
<reference evidence="1" key="1">
    <citation type="journal article" date="2021" name="Proc. Natl. Acad. Sci. U.S.A.">
        <title>A Catalog of Tens of Thousands of Viruses from Human Metagenomes Reveals Hidden Associations with Chronic Diseases.</title>
        <authorList>
            <person name="Tisza M.J."/>
            <person name="Buck C.B."/>
        </authorList>
    </citation>
    <scope>NUCLEOTIDE SEQUENCE</scope>
    <source>
        <strain evidence="1">CtRwl19</strain>
    </source>
</reference>
<accession>A0A8S5T122</accession>
<organism evidence="1">
    <name type="scientific">Siphoviridae sp. ctRwl19</name>
    <dbReference type="NCBI Taxonomy" id="2827871"/>
    <lineage>
        <taxon>Viruses</taxon>
        <taxon>Duplodnaviria</taxon>
        <taxon>Heunggongvirae</taxon>
        <taxon>Uroviricota</taxon>
        <taxon>Caudoviricetes</taxon>
    </lineage>
</organism>
<sequence length="153" mass="16863">MKKLLLICSIATVITGCAKEALIKETQSGKAEAEYPNYTQEQVIDAIVQYCNGKGFSIEEQQKNFVICSKQMTGGAAIFTQLAIGNSYSTTPQAKARYSVAKYKNGTKAWAEAYAETQMALGQVRKEPLDSNKTRNELQRALDDGIKNILKNN</sequence>
<proteinExistence type="predicted"/>
<dbReference type="EMBL" id="BK032716">
    <property type="protein sequence ID" value="DAF56482.1"/>
    <property type="molecule type" value="Genomic_DNA"/>
</dbReference>
<protein>
    <submittedName>
        <fullName evidence="1">Prokaryotic membrane lipoprotein lipid attachment site</fullName>
    </submittedName>
</protein>
<keyword evidence="1" id="KW-0449">Lipoprotein</keyword>